<feature type="compositionally biased region" description="Basic residues" evidence="1">
    <location>
        <begin position="1"/>
        <end position="13"/>
    </location>
</feature>
<dbReference type="RefSeq" id="XP_044948144.1">
    <property type="nucleotide sequence ID" value="XM_045092209.1"/>
</dbReference>
<dbReference type="SUPFAM" id="SSF81383">
    <property type="entry name" value="F-box domain"/>
    <property type="match status" value="1"/>
</dbReference>
<evidence type="ECO:0000256" key="1">
    <source>
        <dbReference type="SAM" id="MobiDB-lite"/>
    </source>
</evidence>
<dbReference type="KEGG" id="hvg:123397676"/>
<dbReference type="Gene3D" id="1.20.1280.50">
    <property type="match status" value="1"/>
</dbReference>
<reference evidence="5" key="2">
    <citation type="journal article" date="2012" name="Nature">
        <title>A physical, genetic and functional sequence assembly of the barley genome.</title>
        <authorList>
            <consortium name="The International Barley Genome Sequencing Consortium"/>
            <person name="Mayer K.F."/>
            <person name="Waugh R."/>
            <person name="Brown J.W."/>
            <person name="Schulman A."/>
            <person name="Langridge P."/>
            <person name="Platzer M."/>
            <person name="Fincher G.B."/>
            <person name="Muehlbauer G.J."/>
            <person name="Sato K."/>
            <person name="Close T.J."/>
            <person name="Wise R.P."/>
            <person name="Stein N."/>
        </authorList>
    </citation>
    <scope>NUCLEOTIDE SEQUENCE [LARGE SCALE GENOMIC DNA]</scope>
    <source>
        <strain evidence="5">cv. Morex</strain>
    </source>
</reference>
<feature type="region of interest" description="Disordered" evidence="1">
    <location>
        <begin position="1"/>
        <end position="24"/>
    </location>
</feature>
<dbReference type="OrthoDB" id="615024at2759"/>
<dbReference type="eggNOG" id="ENOG502R73F">
    <property type="taxonomic scope" value="Eukaryota"/>
</dbReference>
<dbReference type="CDD" id="cd09917">
    <property type="entry name" value="F-box_SF"/>
    <property type="match status" value="1"/>
</dbReference>
<dbReference type="InterPro" id="IPR036047">
    <property type="entry name" value="F-box-like_dom_sf"/>
</dbReference>
<organism evidence="3">
    <name type="scientific">Hordeum vulgare subsp. vulgare</name>
    <name type="common">Domesticated barley</name>
    <dbReference type="NCBI Taxonomy" id="112509"/>
    <lineage>
        <taxon>Eukaryota</taxon>
        <taxon>Viridiplantae</taxon>
        <taxon>Streptophyta</taxon>
        <taxon>Embryophyta</taxon>
        <taxon>Tracheophyta</taxon>
        <taxon>Spermatophyta</taxon>
        <taxon>Magnoliopsida</taxon>
        <taxon>Liliopsida</taxon>
        <taxon>Poales</taxon>
        <taxon>Poaceae</taxon>
        <taxon>BOP clade</taxon>
        <taxon>Pooideae</taxon>
        <taxon>Triticodae</taxon>
        <taxon>Triticeae</taxon>
        <taxon>Hordeinae</taxon>
        <taxon>Hordeum</taxon>
    </lineage>
</organism>
<reference evidence="4" key="3">
    <citation type="submission" date="2020-10" db="EMBL/GenBank/DDBJ databases">
        <authorList>
            <person name="Scholz U."/>
            <person name="Mascher M."/>
            <person name="Fiebig A."/>
        </authorList>
    </citation>
    <scope>NUCLEOTIDE SEQUENCE [LARGE SCALE GENOMIC DNA]</scope>
    <source>
        <strain evidence="4">cv. Morex</strain>
    </source>
</reference>
<feature type="domain" description="F-box" evidence="2">
    <location>
        <begin position="21"/>
        <end position="70"/>
    </location>
</feature>
<dbReference type="Gramene" id="HORVU.MOREX.r3.5HG0501220.1">
    <property type="protein sequence ID" value="HORVU.MOREX.r3.5HG0501220.1.CDS1"/>
    <property type="gene ID" value="HORVU.MOREX.r3.5HG0501220"/>
</dbReference>
<dbReference type="PaxDb" id="4513-MLOC_60496.2"/>
<dbReference type="EnsemblPlants" id="HORVU.MOREX.r3.5HG0501220.1">
    <property type="protein sequence ID" value="HORVU.MOREX.r3.5HG0501220.1.CDS1"/>
    <property type="gene ID" value="HORVU.MOREX.r3.5HG0501220"/>
</dbReference>
<dbReference type="Pfam" id="PF12937">
    <property type="entry name" value="F-box-like"/>
    <property type="match status" value="1"/>
</dbReference>
<dbReference type="PROSITE" id="PS50181">
    <property type="entry name" value="FBOX"/>
    <property type="match status" value="1"/>
</dbReference>
<evidence type="ECO:0000313" key="3">
    <source>
        <dbReference type="EMBL" id="BAK00681.1"/>
    </source>
</evidence>
<dbReference type="OMA" id="LNWELAD"/>
<dbReference type="InterPro" id="IPR001810">
    <property type="entry name" value="F-box_dom"/>
</dbReference>
<dbReference type="AlphaFoldDB" id="F2E009"/>
<dbReference type="ExpressionAtlas" id="F2E009">
    <property type="expression patterns" value="baseline"/>
</dbReference>
<evidence type="ECO:0000259" key="2">
    <source>
        <dbReference type="PROSITE" id="PS50181"/>
    </source>
</evidence>
<name>F2E009_HORVV</name>
<gene>
    <name evidence="4" type="primary">LOC123397676</name>
</gene>
<sequence length="328" mass="36580">MRDGRRRRRRRKDSPRVPPPERDIDAVPDELLELVFLRLTSPVHLVRAASTCRRWRNVIAGDGGRFLRRLGSLHGASCDHVVGHYRVDERYGYPRPPGLNPVFVPSPSSSSPWADTVAARNLALDFLPRVEFGDCGWELADIRGGLLLLFHPELAPGLIICDPLRRCYRAIPRSAWFHGYQMLGAFLFDGEEEDEDEDDEEEDDDAAAGISLSNFRVTCALFRLGDRNARACAFSSAGGGWTSGGARSSIPVCRDRELAPIYFTGSGKRFTYWTVGDNTVLALDKDGAGLISGFVPDDRQYAVLRDKRHAAEYAYQLPWPPTIEACVS</sequence>
<proteinExistence type="evidence at transcript level"/>
<accession>F2E009</accession>
<reference evidence="3" key="1">
    <citation type="journal article" date="2011" name="Plant Physiol.">
        <title>Comprehensive sequence analysis of 24,783 barley full-length cDNAs derived from 12 clone libraries.</title>
        <authorList>
            <person name="Matsumoto T."/>
            <person name="Tanaka T."/>
            <person name="Sakai H."/>
            <person name="Amano N."/>
            <person name="Kanamori H."/>
            <person name="Kurita K."/>
            <person name="Kikuta A."/>
            <person name="Kamiya K."/>
            <person name="Yamamoto M."/>
            <person name="Ikawa H."/>
            <person name="Fujii N."/>
            <person name="Hori K."/>
            <person name="Itoh T."/>
            <person name="Sato K."/>
        </authorList>
    </citation>
    <scope>NUCLEOTIDE SEQUENCE</scope>
    <source>
        <tissue evidence="3">Shoot and root</tissue>
    </source>
</reference>
<dbReference type="SMART" id="SM00256">
    <property type="entry name" value="FBOX"/>
    <property type="match status" value="1"/>
</dbReference>
<dbReference type="Proteomes" id="UP000011116">
    <property type="component" value="Chromosome 5H"/>
</dbReference>
<dbReference type="EMBL" id="AK369480">
    <property type="protein sequence ID" value="BAK00681.1"/>
    <property type="molecule type" value="mRNA"/>
</dbReference>
<reference evidence="4" key="4">
    <citation type="submission" date="2022-01" db="UniProtKB">
        <authorList>
            <consortium name="EnsemblPlants"/>
        </authorList>
    </citation>
    <scope>IDENTIFICATION</scope>
    <source>
        <strain evidence="4">subsp. vulgare</strain>
    </source>
</reference>
<evidence type="ECO:0000313" key="5">
    <source>
        <dbReference type="Proteomes" id="UP000011116"/>
    </source>
</evidence>
<dbReference type="Gramene" id="HORVU.MOREX.r2.5HG0416040.1">
    <property type="protein sequence ID" value="HORVU.MOREX.r2.5HG0416040.1.CDS.1"/>
    <property type="gene ID" value="HORVU.MOREX.r2.5HG0416040"/>
</dbReference>
<dbReference type="PANTHER" id="PTHR33207">
    <property type="entry name" value="F-BOX DOMAIN CONTAINING PROTEIN-RELATED"/>
    <property type="match status" value="1"/>
</dbReference>
<dbReference type="GeneID" id="123397676"/>
<keyword evidence="5" id="KW-1185">Reference proteome</keyword>
<protein>
    <submittedName>
        <fullName evidence="3">Predicted protein</fullName>
    </submittedName>
</protein>
<evidence type="ECO:0000313" key="4">
    <source>
        <dbReference type="EnsemblPlants" id="HORVU.MOREX.r3.5HG0501220.1.CDS1"/>
    </source>
</evidence>